<proteinExistence type="predicted"/>
<dbReference type="Proteomes" id="UP000267464">
    <property type="component" value="Unassembled WGS sequence"/>
</dbReference>
<gene>
    <name evidence="1" type="ORF">DZC73_20125</name>
</gene>
<comment type="caution">
    <text evidence="1">The sequence shown here is derived from an EMBL/GenBank/DDBJ whole genome shotgun (WGS) entry which is preliminary data.</text>
</comment>
<protein>
    <submittedName>
        <fullName evidence="1">Uncharacterized protein</fullName>
    </submittedName>
</protein>
<organism evidence="1 2">
    <name type="scientific">Piscinibacter terrae</name>
    <dbReference type="NCBI Taxonomy" id="2496871"/>
    <lineage>
        <taxon>Bacteria</taxon>
        <taxon>Pseudomonadati</taxon>
        <taxon>Pseudomonadota</taxon>
        <taxon>Betaproteobacteria</taxon>
        <taxon>Burkholderiales</taxon>
        <taxon>Sphaerotilaceae</taxon>
        <taxon>Piscinibacter</taxon>
    </lineage>
</organism>
<evidence type="ECO:0000313" key="2">
    <source>
        <dbReference type="Proteomes" id="UP000267464"/>
    </source>
</evidence>
<reference evidence="1 2" key="1">
    <citation type="submission" date="2018-08" db="EMBL/GenBank/DDBJ databases">
        <authorList>
            <person name="Khan S.A."/>
            <person name="Jeon C.O."/>
            <person name="Chun B.H."/>
            <person name="Jeong S.E."/>
        </authorList>
    </citation>
    <scope>NUCLEOTIDE SEQUENCE [LARGE SCALE GENOMIC DNA]</scope>
    <source>
        <strain evidence="1 2">S-16</strain>
    </source>
</reference>
<dbReference type="AlphaFoldDB" id="A0A3N7HMN3"/>
<sequence length="460" mass="49679">MPSIQWAIFNASDLVSVSQPVKIVYFSRVDWQEVSPRSTAFAAGRYPDLLVGNPYAFQIKVNLDLNAFSILDSNSVDIVDRTSLARVNVARADGSYPNPGDPSWKARPATPADRAVAGVELSYFCNGSPSYESGPCSVPRDLALLVTISPPRSGMVHGAGFEFTLVYKSSSAEQRTRFRAIYVEKGKCKVLSMNSGPETMLAFESRAINWFINDCYAYSVDFLVGGKSQGELALRQAEPPEVASQHDLNGSTTLVVPAVYSLDVVLKATDAMGRAAMLPVGNGQSYVQHHEIAPCSINKTDPRCESRCSVTNPPADCPRPIPSECPDTADHHKIMWKFDVVCGGGGTLSTYHDTEPACSVEDAQASVQKRLLLNCRIVRIVGPLAPNPADPTGTMSPMCAADAPLMTKDFCLRCSPPGPEKVTESGTGCGLGDAELNARSKRPIEQQCFVLNEGECMKEK</sequence>
<keyword evidence="2" id="KW-1185">Reference proteome</keyword>
<evidence type="ECO:0000313" key="1">
    <source>
        <dbReference type="EMBL" id="RQP23400.1"/>
    </source>
</evidence>
<name>A0A3N7HMN3_9BURK</name>
<dbReference type="EMBL" id="QUSW01000005">
    <property type="protein sequence ID" value="RQP23400.1"/>
    <property type="molecule type" value="Genomic_DNA"/>
</dbReference>
<accession>A0A3N7HMN3</accession>
<reference evidence="1 2" key="2">
    <citation type="submission" date="2018-12" db="EMBL/GenBank/DDBJ databases">
        <title>Rhizobacter gummiphilus sp. nov., a rubber-degrading bacterium isolated from the soil of a botanical garden in Japan.</title>
        <authorList>
            <person name="Shunsuke S.S."/>
        </authorList>
    </citation>
    <scope>NUCLEOTIDE SEQUENCE [LARGE SCALE GENOMIC DNA]</scope>
    <source>
        <strain evidence="1 2">S-16</strain>
    </source>
</reference>